<dbReference type="AlphaFoldDB" id="A0A840QSM2"/>
<protein>
    <submittedName>
        <fullName evidence="2">Uncharacterized protein</fullName>
    </submittedName>
</protein>
<comment type="caution">
    <text evidence="2">The sequence shown here is derived from an EMBL/GenBank/DDBJ whole genome shotgun (WGS) entry which is preliminary data.</text>
</comment>
<evidence type="ECO:0000256" key="1">
    <source>
        <dbReference type="SAM" id="Phobius"/>
    </source>
</evidence>
<proteinExistence type="predicted"/>
<keyword evidence="1" id="KW-0812">Transmembrane</keyword>
<keyword evidence="3" id="KW-1185">Reference proteome</keyword>
<reference evidence="2 3" key="1">
    <citation type="submission" date="2020-08" db="EMBL/GenBank/DDBJ databases">
        <title>Genomic Encyclopedia of Type Strains, Phase IV (KMG-IV): sequencing the most valuable type-strain genomes for metagenomic binning, comparative biology and taxonomic classification.</title>
        <authorList>
            <person name="Goeker M."/>
        </authorList>
    </citation>
    <scope>NUCLEOTIDE SEQUENCE [LARGE SCALE GENOMIC DNA]</scope>
    <source>
        <strain evidence="2 3">DSM 24696</strain>
    </source>
</reference>
<evidence type="ECO:0000313" key="3">
    <source>
        <dbReference type="Proteomes" id="UP000551878"/>
    </source>
</evidence>
<organism evidence="2 3">
    <name type="scientific">Texcoconibacillus texcoconensis</name>
    <dbReference type="NCBI Taxonomy" id="1095777"/>
    <lineage>
        <taxon>Bacteria</taxon>
        <taxon>Bacillati</taxon>
        <taxon>Bacillota</taxon>
        <taxon>Bacilli</taxon>
        <taxon>Bacillales</taxon>
        <taxon>Bacillaceae</taxon>
        <taxon>Texcoconibacillus</taxon>
    </lineage>
</organism>
<dbReference type="EMBL" id="JACHHB010000011">
    <property type="protein sequence ID" value="MBB5174291.1"/>
    <property type="molecule type" value="Genomic_DNA"/>
</dbReference>
<keyword evidence="1" id="KW-1133">Transmembrane helix</keyword>
<accession>A0A840QSM2</accession>
<keyword evidence="1" id="KW-0472">Membrane</keyword>
<feature type="transmembrane region" description="Helical" evidence="1">
    <location>
        <begin position="97"/>
        <end position="116"/>
    </location>
</feature>
<gene>
    <name evidence="2" type="ORF">HNQ41_002485</name>
</gene>
<evidence type="ECO:0000313" key="2">
    <source>
        <dbReference type="EMBL" id="MBB5174291.1"/>
    </source>
</evidence>
<sequence length="117" mass="12450">MGYYELCAQHRGKPVQIQDKTGNIYAGNIAHVDPQYVWIEPFERSGSVPGAGYGYPGYGYQDPSYGSPYSPYSTYPQYGSYPSYGHGHGVGGWGSSGLIPVALAGIGGLALGAAFFR</sequence>
<name>A0A840QSM2_9BACI</name>
<dbReference type="RefSeq" id="WP_184664718.1">
    <property type="nucleotide sequence ID" value="NZ_JACHHB010000011.1"/>
</dbReference>
<dbReference type="Proteomes" id="UP000551878">
    <property type="component" value="Unassembled WGS sequence"/>
</dbReference>